<dbReference type="EMBL" id="SDHW01000010">
    <property type="protein sequence ID" value="RXK57505.1"/>
    <property type="molecule type" value="Genomic_DNA"/>
</dbReference>
<evidence type="ECO:0008006" key="3">
    <source>
        <dbReference type="Google" id="ProtNLM"/>
    </source>
</evidence>
<evidence type="ECO:0000313" key="1">
    <source>
        <dbReference type="EMBL" id="RXK57505.1"/>
    </source>
</evidence>
<dbReference type="Proteomes" id="UP000290204">
    <property type="component" value="Unassembled WGS sequence"/>
</dbReference>
<dbReference type="AlphaFoldDB" id="A0A4Q1CD91"/>
<protein>
    <recommendedName>
        <fullName evidence="3">Outer membrane protein beta-barrel domain-containing protein</fullName>
    </recommendedName>
</protein>
<dbReference type="RefSeq" id="WP_129132904.1">
    <property type="nucleotide sequence ID" value="NZ_SDHW01000010.1"/>
</dbReference>
<sequence>MKLYLFLIGFLIIPFYFFAQEKSFFLSYGNGLGGSFFSSTYPEFTPLPGNRNYSKKKFIGQTQDIILGFRTKNNWTLRIGLNYQSFSKKVSFTDTLAGSTIVSINHSIRDRNFMYCTAVGKEIVKRKHRYSFGLGIYYLESYLHKIEVYSSRLVDNENPWKGIKNGEAGLLSEAAYEYQFQPKVSIGVKGQFYYTATAVYAESITLFPYISVRF</sequence>
<reference evidence="1 2" key="1">
    <citation type="submission" date="2019-01" db="EMBL/GenBank/DDBJ databases">
        <title>Lacibacter sp. strain TTM-7.</title>
        <authorList>
            <person name="Chen W.-M."/>
        </authorList>
    </citation>
    <scope>NUCLEOTIDE SEQUENCE [LARGE SCALE GENOMIC DNA]</scope>
    <source>
        <strain evidence="1 2">TTM-7</strain>
    </source>
</reference>
<name>A0A4Q1CD91_9BACT</name>
<evidence type="ECO:0000313" key="2">
    <source>
        <dbReference type="Proteomes" id="UP000290204"/>
    </source>
</evidence>
<gene>
    <name evidence="1" type="ORF">ESA94_20865</name>
</gene>
<keyword evidence="2" id="KW-1185">Reference proteome</keyword>
<dbReference type="OrthoDB" id="673858at2"/>
<accession>A0A4Q1CD91</accession>
<comment type="caution">
    <text evidence="1">The sequence shown here is derived from an EMBL/GenBank/DDBJ whole genome shotgun (WGS) entry which is preliminary data.</text>
</comment>
<organism evidence="1 2">
    <name type="scientific">Lacibacter luteus</name>
    <dbReference type="NCBI Taxonomy" id="2508719"/>
    <lineage>
        <taxon>Bacteria</taxon>
        <taxon>Pseudomonadati</taxon>
        <taxon>Bacteroidota</taxon>
        <taxon>Chitinophagia</taxon>
        <taxon>Chitinophagales</taxon>
        <taxon>Chitinophagaceae</taxon>
        <taxon>Lacibacter</taxon>
    </lineage>
</organism>
<proteinExistence type="predicted"/>